<dbReference type="SUPFAM" id="SSF55154">
    <property type="entry name" value="CYTH-like phosphatases"/>
    <property type="match status" value="1"/>
</dbReference>
<keyword evidence="3" id="KW-1185">Reference proteome</keyword>
<dbReference type="InterPro" id="IPR033469">
    <property type="entry name" value="CYTH-like_dom_sf"/>
</dbReference>
<proteinExistence type="predicted"/>
<protein>
    <recommendedName>
        <fullName evidence="1">CYTH domain-containing protein</fullName>
    </recommendedName>
</protein>
<feature type="domain" description="CYTH" evidence="1">
    <location>
        <begin position="2"/>
        <end position="203"/>
    </location>
</feature>
<evidence type="ECO:0000259" key="1">
    <source>
        <dbReference type="PROSITE" id="PS51707"/>
    </source>
</evidence>
<sequence>MDTEIELKLFIQQQDHDLLKKILNELPHSSPQGSKKLSNGYFDTTDLQLRRWDMGLRVRGFDDQLEQTIKTAGSVVGGIHSRPEYNVRIIQKVPDLSLFPHKIWPDEQNIAAINSALECIFETNFNRQTWHINVDGSIVEVALDIGEIIANGKIEPICELEFELLSGHASALLPLAIAVAQSVPLRLGKASKAQRGYQLAGKSKPVETTPLDDIQLASNDSNTHSVQALAMGLERWQLIEQRLAVTSKEQQALLWIQLIECIEFLKRTMSLYVEESHPLHTLFTHLIKSLSQDKSTMDTRPIEQLSLLWRQPQYGQLQLALVDKLMKLQK</sequence>
<evidence type="ECO:0000313" key="3">
    <source>
        <dbReference type="Proteomes" id="UP000654004"/>
    </source>
</evidence>
<reference evidence="3" key="1">
    <citation type="journal article" date="2019" name="Int. J. Syst. Evol. Microbiol.">
        <title>The Global Catalogue of Microorganisms (GCM) 10K type strain sequencing project: providing services to taxonomists for standard genome sequencing and annotation.</title>
        <authorList>
            <consortium name="The Broad Institute Genomics Platform"/>
            <consortium name="The Broad Institute Genome Sequencing Center for Infectious Disease"/>
            <person name="Wu L."/>
            <person name="Ma J."/>
        </authorList>
    </citation>
    <scope>NUCLEOTIDE SEQUENCE [LARGE SCALE GENOMIC DNA]</scope>
    <source>
        <strain evidence="3">JCM 32305</strain>
    </source>
</reference>
<dbReference type="EMBL" id="BMQW01000007">
    <property type="protein sequence ID" value="GGP91930.1"/>
    <property type="molecule type" value="Genomic_DNA"/>
</dbReference>
<evidence type="ECO:0000313" key="2">
    <source>
        <dbReference type="EMBL" id="GGP91930.1"/>
    </source>
</evidence>
<dbReference type="PANTHER" id="PTHR39569">
    <property type="entry name" value="INORGANIC TRIPHOSPHATASE"/>
    <property type="match status" value="1"/>
</dbReference>
<dbReference type="SMART" id="SM01118">
    <property type="entry name" value="CYTH"/>
    <property type="match status" value="1"/>
</dbReference>
<gene>
    <name evidence="2" type="ORF">GCM10009410_27430</name>
</gene>
<name>A0ABQ2QTK9_9GAMM</name>
<dbReference type="InterPro" id="IPR023577">
    <property type="entry name" value="CYTH_domain"/>
</dbReference>
<dbReference type="RefSeq" id="WP_188957188.1">
    <property type="nucleotide sequence ID" value="NZ_BMQW01000007.1"/>
</dbReference>
<dbReference type="Gene3D" id="2.40.320.10">
    <property type="entry name" value="Hypothetical Protein Pfu-838710-001"/>
    <property type="match status" value="1"/>
</dbReference>
<dbReference type="Pfam" id="PF01928">
    <property type="entry name" value="CYTH"/>
    <property type="match status" value="1"/>
</dbReference>
<comment type="caution">
    <text evidence="2">The sequence shown here is derived from an EMBL/GenBank/DDBJ whole genome shotgun (WGS) entry which is preliminary data.</text>
</comment>
<dbReference type="PANTHER" id="PTHR39569:SF1">
    <property type="entry name" value="INORGANIC TRIPHOSPHATASE"/>
    <property type="match status" value="1"/>
</dbReference>
<dbReference type="InterPro" id="IPR039013">
    <property type="entry name" value="YgiF"/>
</dbReference>
<dbReference type="PROSITE" id="PS51707">
    <property type="entry name" value="CYTH"/>
    <property type="match status" value="1"/>
</dbReference>
<organism evidence="2 3">
    <name type="scientific">Shewanella ulleungensis</name>
    <dbReference type="NCBI Taxonomy" id="2282699"/>
    <lineage>
        <taxon>Bacteria</taxon>
        <taxon>Pseudomonadati</taxon>
        <taxon>Pseudomonadota</taxon>
        <taxon>Gammaproteobacteria</taxon>
        <taxon>Alteromonadales</taxon>
        <taxon>Shewanellaceae</taxon>
        <taxon>Shewanella</taxon>
    </lineage>
</organism>
<dbReference type="Proteomes" id="UP000654004">
    <property type="component" value="Unassembled WGS sequence"/>
</dbReference>
<accession>A0ABQ2QTK9</accession>
<dbReference type="CDD" id="cd07756">
    <property type="entry name" value="CYTH-like_Pase_CHAD"/>
    <property type="match status" value="1"/>
</dbReference>